<proteinExistence type="predicted"/>
<gene>
    <name evidence="1" type="ORF">FRZ40_32385</name>
</gene>
<accession>A0A5C6V1P8</accession>
<evidence type="ECO:0000313" key="1">
    <source>
        <dbReference type="EMBL" id="TXC79119.1"/>
    </source>
</evidence>
<evidence type="ECO:0000313" key="2">
    <source>
        <dbReference type="Proteomes" id="UP000321776"/>
    </source>
</evidence>
<reference evidence="1 2" key="1">
    <citation type="journal article" date="2018" name="Int. J. Syst. Evol. Microbiol.">
        <title>Paraburkholderia azotifigens sp. nov., a nitrogen-fixing bacterium isolated from paddy soil.</title>
        <authorList>
            <person name="Choi G.M."/>
            <person name="Im W.T."/>
        </authorList>
    </citation>
    <scope>NUCLEOTIDE SEQUENCE [LARGE SCALE GENOMIC DNA]</scope>
    <source>
        <strain evidence="1 2">NF 2-5-3</strain>
    </source>
</reference>
<organism evidence="1 2">
    <name type="scientific">Paraburkholderia azotifigens</name>
    <dbReference type="NCBI Taxonomy" id="2057004"/>
    <lineage>
        <taxon>Bacteria</taxon>
        <taxon>Pseudomonadati</taxon>
        <taxon>Pseudomonadota</taxon>
        <taxon>Betaproteobacteria</taxon>
        <taxon>Burkholderiales</taxon>
        <taxon>Burkholderiaceae</taxon>
        <taxon>Paraburkholderia</taxon>
    </lineage>
</organism>
<dbReference type="Proteomes" id="UP000321776">
    <property type="component" value="Unassembled WGS sequence"/>
</dbReference>
<dbReference type="EMBL" id="VOQS01000005">
    <property type="protein sequence ID" value="TXC79119.1"/>
    <property type="molecule type" value="Genomic_DNA"/>
</dbReference>
<sequence length="505" mass="58907">MTKENADLLLKDALLAATSHLALLDDSISTGIYRAPTNLLMWILRKQNPRLTFQIYKEGLADKLITLLDEYTKLREFSTQFVDRDEYDPYCWNIPEHRVQFEHLEYALTESDAPVSQEFRDIFAKAALNIAQRPDIDGRLNRAERALRHEFRRPVKPLWFDHEWATRAPRFEMAAPPTDNVEAAVNWAFRHLTRMDNGREDHFWQTVDINVVTEWLQQDKPDLVRALHAEDRIDEFHVAATRLLESYIRIQVVWAALGYYVRGQITMHSDRALAIRIIKLMMSTMPDDMVHGVSAEDVYAMFSCRLRPSHPNETQAVYETDWSSAAISRLRADAPSGNTLFLIDRMELPKSLWHLSGERHCLAVRLPEDWRQHRDWLAKDDGPCPFFSRRQNDETRSHLKVNGSFWMPYDDAMLALAQFRSDLPVAYVFEKVVILVVYRFNRFTDFASMTRSHPRYRDCYKLNDGDWTYAAESQTLSRPDGSQLKPTIFDTIEFGLSINRTAATR</sequence>
<dbReference type="AlphaFoldDB" id="A0A5C6V1P8"/>
<protein>
    <submittedName>
        <fullName evidence="1">Uncharacterized protein</fullName>
    </submittedName>
</protein>
<comment type="caution">
    <text evidence="1">The sequence shown here is derived from an EMBL/GenBank/DDBJ whole genome shotgun (WGS) entry which is preliminary data.</text>
</comment>
<name>A0A5C6V1P8_9BURK</name>
<dbReference type="RefSeq" id="WP_147236937.1">
    <property type="nucleotide sequence ID" value="NZ_VOQS01000005.1"/>
</dbReference>